<dbReference type="PRINTS" id="PR00081">
    <property type="entry name" value="GDHRDH"/>
</dbReference>
<dbReference type="SMART" id="SM00822">
    <property type="entry name" value="PKS_KR"/>
    <property type="match status" value="1"/>
</dbReference>
<dbReference type="PANTHER" id="PTHR44196:SF1">
    <property type="entry name" value="DEHYDROGENASE_REDUCTASE SDR FAMILY MEMBER 7B"/>
    <property type="match status" value="1"/>
</dbReference>
<proteinExistence type="inferred from homology"/>
<dbReference type="PANTHER" id="PTHR44196">
    <property type="entry name" value="DEHYDROGENASE/REDUCTASE SDR FAMILY MEMBER 7B"/>
    <property type="match status" value="1"/>
</dbReference>
<keyword evidence="6" id="KW-1185">Reference proteome</keyword>
<sequence>MRSLSGKVVFITGSAGGIGTEVTRLLHGMGAKLVLTDADADALAALSESLGSDDRVLTGVTDVRDLSAMQELAARAVERFGGIDIVLANAGIISFGSVLNLDSAVFKRVLDVDLLGVFHTVRATLPAVVERKGYVLVVSSVAAFGAAPGITPYLAAKAGVEHFANGLRIEVAHQGVDVGLAHMSWVDTPMVREATTELTTFKRMYGSMPGPMGRTVPADQCAAAFVQAMQRRQRHVFCPRWAGIMRWIRPAIASRLAERPLRTIARKFLPVMDAEAAALGRGTSRRVEALEKPQG</sequence>
<dbReference type="NCBIfam" id="NF004526">
    <property type="entry name" value="PRK05872.1"/>
    <property type="match status" value="1"/>
</dbReference>
<organism evidence="5 6">
    <name type="scientific">Mycobacterium pinniadriaticum</name>
    <dbReference type="NCBI Taxonomy" id="2994102"/>
    <lineage>
        <taxon>Bacteria</taxon>
        <taxon>Bacillati</taxon>
        <taxon>Actinomycetota</taxon>
        <taxon>Actinomycetes</taxon>
        <taxon>Mycobacteriales</taxon>
        <taxon>Mycobacteriaceae</taxon>
        <taxon>Mycobacterium</taxon>
    </lineage>
</organism>
<evidence type="ECO:0000256" key="1">
    <source>
        <dbReference type="ARBA" id="ARBA00006484"/>
    </source>
</evidence>
<keyword evidence="2" id="KW-0560">Oxidoreductase</keyword>
<feature type="domain" description="Ketoreductase" evidence="4">
    <location>
        <begin position="7"/>
        <end position="183"/>
    </location>
</feature>
<evidence type="ECO:0000256" key="2">
    <source>
        <dbReference type="ARBA" id="ARBA00023002"/>
    </source>
</evidence>
<dbReference type="SUPFAM" id="SSF51735">
    <property type="entry name" value="NAD(P)-binding Rossmann-fold domains"/>
    <property type="match status" value="1"/>
</dbReference>
<dbReference type="EMBL" id="JAPJDO010000066">
    <property type="protein sequence ID" value="MCX2941271.1"/>
    <property type="molecule type" value="Genomic_DNA"/>
</dbReference>
<comment type="similarity">
    <text evidence="1 3">Belongs to the short-chain dehydrogenases/reductases (SDR) family.</text>
</comment>
<evidence type="ECO:0000313" key="5">
    <source>
        <dbReference type="EMBL" id="MCX2941271.1"/>
    </source>
</evidence>
<reference evidence="5 6" key="1">
    <citation type="submission" date="2022-11" db="EMBL/GenBank/DDBJ databases">
        <title>Mycobacterium sp. nov.</title>
        <authorList>
            <person name="Papic B."/>
            <person name="Spicic S."/>
            <person name="Duvnjak S."/>
        </authorList>
    </citation>
    <scope>NUCLEOTIDE SEQUENCE [LARGE SCALE GENOMIC DNA]</scope>
    <source>
        <strain evidence="5 6">CVI_P4</strain>
    </source>
</reference>
<evidence type="ECO:0000259" key="4">
    <source>
        <dbReference type="SMART" id="SM00822"/>
    </source>
</evidence>
<gene>
    <name evidence="5" type="ORF">ORI27_31780</name>
</gene>
<dbReference type="Proteomes" id="UP001300745">
    <property type="component" value="Unassembled WGS sequence"/>
</dbReference>
<comment type="caution">
    <text evidence="5">The sequence shown here is derived from an EMBL/GenBank/DDBJ whole genome shotgun (WGS) entry which is preliminary data.</text>
</comment>
<evidence type="ECO:0000313" key="6">
    <source>
        <dbReference type="Proteomes" id="UP001300745"/>
    </source>
</evidence>
<dbReference type="Gene3D" id="3.40.50.720">
    <property type="entry name" value="NAD(P)-binding Rossmann-like Domain"/>
    <property type="match status" value="1"/>
</dbReference>
<dbReference type="RefSeq" id="WP_266001201.1">
    <property type="nucleotide sequence ID" value="NZ_JAPJDN010000066.1"/>
</dbReference>
<dbReference type="Pfam" id="PF00106">
    <property type="entry name" value="adh_short"/>
    <property type="match status" value="1"/>
</dbReference>
<protein>
    <submittedName>
        <fullName evidence="5">SDR family oxidoreductase</fullName>
    </submittedName>
</protein>
<accession>A0ABT3SP15</accession>
<name>A0ABT3SP15_9MYCO</name>
<dbReference type="InterPro" id="IPR002347">
    <property type="entry name" value="SDR_fam"/>
</dbReference>
<dbReference type="InterPro" id="IPR036291">
    <property type="entry name" value="NAD(P)-bd_dom_sf"/>
</dbReference>
<dbReference type="PRINTS" id="PR00080">
    <property type="entry name" value="SDRFAMILY"/>
</dbReference>
<evidence type="ECO:0000256" key="3">
    <source>
        <dbReference type="RuleBase" id="RU000363"/>
    </source>
</evidence>
<dbReference type="InterPro" id="IPR057326">
    <property type="entry name" value="KR_dom"/>
</dbReference>